<dbReference type="Pfam" id="PF04542">
    <property type="entry name" value="Sigma70_r2"/>
    <property type="match status" value="1"/>
</dbReference>
<dbReference type="Proteomes" id="UP000027463">
    <property type="component" value="Unassembled WGS sequence"/>
</dbReference>
<evidence type="ECO:0000256" key="3">
    <source>
        <dbReference type="ARBA" id="ARBA00023082"/>
    </source>
</evidence>
<keyword evidence="2" id="KW-0805">Transcription regulation</keyword>
<dbReference type="NCBIfam" id="TIGR02937">
    <property type="entry name" value="sigma70-ECF"/>
    <property type="match status" value="1"/>
</dbReference>
<dbReference type="InterPro" id="IPR036388">
    <property type="entry name" value="WH-like_DNA-bd_sf"/>
</dbReference>
<dbReference type="InterPro" id="IPR039425">
    <property type="entry name" value="RNA_pol_sigma-70-like"/>
</dbReference>
<dbReference type="Gene3D" id="1.10.1740.10">
    <property type="match status" value="1"/>
</dbReference>
<evidence type="ECO:0000313" key="8">
    <source>
        <dbReference type="Proteomes" id="UP000027463"/>
    </source>
</evidence>
<feature type="domain" description="RNA polymerase sigma-70 region 2" evidence="5">
    <location>
        <begin position="30"/>
        <end position="95"/>
    </location>
</feature>
<keyword evidence="8" id="KW-1185">Reference proteome</keyword>
<dbReference type="PANTHER" id="PTHR43133">
    <property type="entry name" value="RNA POLYMERASE ECF-TYPE SIGMA FACTO"/>
    <property type="match status" value="1"/>
</dbReference>
<comment type="similarity">
    <text evidence="1">Belongs to the sigma-70 factor family. ECF subfamily.</text>
</comment>
<keyword evidence="4" id="KW-0804">Transcription</keyword>
<dbReference type="EMBL" id="AUNC01000045">
    <property type="protein sequence ID" value="KEO52532.1"/>
    <property type="molecule type" value="Genomic_DNA"/>
</dbReference>
<dbReference type="Pfam" id="PF08281">
    <property type="entry name" value="Sigma70_r4_2"/>
    <property type="match status" value="1"/>
</dbReference>
<protein>
    <submittedName>
        <fullName evidence="7">RNA polymerase subunit sigma24</fullName>
    </submittedName>
</protein>
<evidence type="ECO:0000259" key="5">
    <source>
        <dbReference type="Pfam" id="PF04542"/>
    </source>
</evidence>
<keyword evidence="3" id="KW-0731">Sigma factor</keyword>
<dbReference type="InterPro" id="IPR013324">
    <property type="entry name" value="RNA_pol_sigma_r3/r4-like"/>
</dbReference>
<evidence type="ECO:0000256" key="1">
    <source>
        <dbReference type="ARBA" id="ARBA00010641"/>
    </source>
</evidence>
<dbReference type="Gene3D" id="1.10.10.10">
    <property type="entry name" value="Winged helix-like DNA-binding domain superfamily/Winged helix DNA-binding domain"/>
    <property type="match status" value="1"/>
</dbReference>
<gene>
    <name evidence="7" type="ORF">SMB34_07790</name>
</gene>
<dbReference type="InterPro" id="IPR013249">
    <property type="entry name" value="RNA_pol_sigma70_r4_t2"/>
</dbReference>
<dbReference type="InterPro" id="IPR007627">
    <property type="entry name" value="RNA_pol_sigma70_r2"/>
</dbReference>
<evidence type="ECO:0000256" key="4">
    <source>
        <dbReference type="ARBA" id="ARBA00023163"/>
    </source>
</evidence>
<evidence type="ECO:0000256" key="2">
    <source>
        <dbReference type="ARBA" id="ARBA00023015"/>
    </source>
</evidence>
<dbReference type="SUPFAM" id="SSF88659">
    <property type="entry name" value="Sigma3 and sigma4 domains of RNA polymerase sigma factors"/>
    <property type="match status" value="1"/>
</dbReference>
<organism evidence="7 8">
    <name type="scientific">Thalassospira permensis NBRC 106175</name>
    <dbReference type="NCBI Taxonomy" id="1353532"/>
    <lineage>
        <taxon>Bacteria</taxon>
        <taxon>Pseudomonadati</taxon>
        <taxon>Pseudomonadota</taxon>
        <taxon>Alphaproteobacteria</taxon>
        <taxon>Rhodospirillales</taxon>
        <taxon>Thalassospiraceae</taxon>
        <taxon>Thalassospira</taxon>
    </lineage>
</organism>
<dbReference type="InterPro" id="IPR013325">
    <property type="entry name" value="RNA_pol_sigma_r2"/>
</dbReference>
<accession>A0ABR4TJP6</accession>
<feature type="domain" description="RNA polymerase sigma factor 70 region 4 type 2" evidence="6">
    <location>
        <begin position="132"/>
        <end position="183"/>
    </location>
</feature>
<sequence length="190" mass="21038">MTFPVSDTPLFVPVQKEDTALSANPNALVLFMSHRPALVNYASSITGNRVQAEDLVQEAWLRFDAASDGRLIEDATGYLYRIVRNLALDSKRRLVRESCLTSAGDYDEAARTSPDVAPDPETVALYKDEYAIVMAAMDELPERTRIACEMHRFGGAKLKEIAAFLDISVPLAHKLVADGIEHCKQRLDQA</sequence>
<reference evidence="7 8" key="1">
    <citation type="submission" date="2013-07" db="EMBL/GenBank/DDBJ databases">
        <title>Thalassospira permensis NBRC 106175 Genome Sequencing.</title>
        <authorList>
            <person name="Lai Q."/>
            <person name="Shao Z."/>
        </authorList>
    </citation>
    <scope>NUCLEOTIDE SEQUENCE [LARGE SCALE GENOMIC DNA]</scope>
    <source>
        <strain evidence="7 8">NBRC 106175</strain>
    </source>
</reference>
<name>A0ABR4TJP6_9PROT</name>
<dbReference type="InterPro" id="IPR014284">
    <property type="entry name" value="RNA_pol_sigma-70_dom"/>
</dbReference>
<evidence type="ECO:0000259" key="6">
    <source>
        <dbReference type="Pfam" id="PF08281"/>
    </source>
</evidence>
<proteinExistence type="inferred from homology"/>
<dbReference type="SUPFAM" id="SSF88946">
    <property type="entry name" value="Sigma2 domain of RNA polymerase sigma factors"/>
    <property type="match status" value="1"/>
</dbReference>
<evidence type="ECO:0000313" key="7">
    <source>
        <dbReference type="EMBL" id="KEO52532.1"/>
    </source>
</evidence>
<dbReference type="PANTHER" id="PTHR43133:SF63">
    <property type="entry name" value="RNA POLYMERASE SIGMA FACTOR FECI-RELATED"/>
    <property type="match status" value="1"/>
</dbReference>
<comment type="caution">
    <text evidence="7">The sequence shown here is derived from an EMBL/GenBank/DDBJ whole genome shotgun (WGS) entry which is preliminary data.</text>
</comment>